<sequence>MSSRNEIFAALEKVNLPQVAMPKIDVESAPHDLVEHYGEMLAKVGGTLIKVSSLDEVQAYLDKQMADNQQVLTMVDGVQGNRQLNEVAHELADIDLALVKAEFVVAENGAAFVRSTSTGHRVLPFIAENLAAVVSCEDVLPTMHQAAIQAEVQSGELGSFIAGPSKTADIEQALVVGAHGACSMTVFMLG</sequence>
<dbReference type="Pfam" id="PF02589">
    <property type="entry name" value="LUD_dom"/>
    <property type="match status" value="1"/>
</dbReference>
<name>A0A4U1BVJ8_9GAMM</name>
<feature type="domain" description="LUD" evidence="1">
    <location>
        <begin position="86"/>
        <end position="186"/>
    </location>
</feature>
<keyword evidence="3" id="KW-1185">Reference proteome</keyword>
<dbReference type="RefSeq" id="WP_136862643.1">
    <property type="nucleotide sequence ID" value="NZ_SWCJ01000003.1"/>
</dbReference>
<dbReference type="PANTHER" id="PTHR43682:SF1">
    <property type="entry name" value="LACTATE UTILIZATION PROTEIN C"/>
    <property type="match status" value="1"/>
</dbReference>
<organism evidence="2 3">
    <name type="scientific">Ferrimonas aestuarii</name>
    <dbReference type="NCBI Taxonomy" id="2569539"/>
    <lineage>
        <taxon>Bacteria</taxon>
        <taxon>Pseudomonadati</taxon>
        <taxon>Pseudomonadota</taxon>
        <taxon>Gammaproteobacteria</taxon>
        <taxon>Alteromonadales</taxon>
        <taxon>Ferrimonadaceae</taxon>
        <taxon>Ferrimonas</taxon>
    </lineage>
</organism>
<dbReference type="Gene3D" id="3.40.50.10420">
    <property type="entry name" value="NagB/RpiA/CoA transferase-like"/>
    <property type="match status" value="1"/>
</dbReference>
<evidence type="ECO:0000259" key="1">
    <source>
        <dbReference type="Pfam" id="PF02589"/>
    </source>
</evidence>
<evidence type="ECO:0000313" key="3">
    <source>
        <dbReference type="Proteomes" id="UP000305675"/>
    </source>
</evidence>
<accession>A0A4U1BVJ8</accession>
<dbReference type="OrthoDB" id="9794157at2"/>
<dbReference type="EMBL" id="SWCJ01000003">
    <property type="protein sequence ID" value="TKB56841.1"/>
    <property type="molecule type" value="Genomic_DNA"/>
</dbReference>
<comment type="caution">
    <text evidence="2">The sequence shown here is derived from an EMBL/GenBank/DDBJ whole genome shotgun (WGS) entry which is preliminary data.</text>
</comment>
<proteinExistence type="predicted"/>
<dbReference type="Proteomes" id="UP000305675">
    <property type="component" value="Unassembled WGS sequence"/>
</dbReference>
<dbReference type="PANTHER" id="PTHR43682">
    <property type="entry name" value="LACTATE UTILIZATION PROTEIN C"/>
    <property type="match status" value="1"/>
</dbReference>
<dbReference type="InterPro" id="IPR037171">
    <property type="entry name" value="NagB/RpiA_transferase-like"/>
</dbReference>
<protein>
    <submittedName>
        <fullName evidence="2">Lactate utilization protein B/C</fullName>
    </submittedName>
</protein>
<dbReference type="SUPFAM" id="SSF100950">
    <property type="entry name" value="NagB/RpiA/CoA transferase-like"/>
    <property type="match status" value="1"/>
</dbReference>
<evidence type="ECO:0000313" key="2">
    <source>
        <dbReference type="EMBL" id="TKB56841.1"/>
    </source>
</evidence>
<dbReference type="AlphaFoldDB" id="A0A4U1BVJ8"/>
<gene>
    <name evidence="2" type="ORF">FCL42_06830</name>
</gene>
<dbReference type="InterPro" id="IPR003741">
    <property type="entry name" value="LUD_dom"/>
</dbReference>
<dbReference type="InterPro" id="IPR024185">
    <property type="entry name" value="FTHF_cligase-like_sf"/>
</dbReference>
<reference evidence="2 3" key="1">
    <citation type="submission" date="2019-04" db="EMBL/GenBank/DDBJ databases">
        <authorList>
            <person name="Hwang J.C."/>
        </authorList>
    </citation>
    <scope>NUCLEOTIDE SEQUENCE [LARGE SCALE GENOMIC DNA]</scope>
    <source>
        <strain evidence="2 3">IMCC35002</strain>
    </source>
</reference>